<dbReference type="Pfam" id="PF00520">
    <property type="entry name" value="Ion_trans"/>
    <property type="match status" value="1"/>
</dbReference>
<dbReference type="CDD" id="cd21050">
    <property type="entry name" value="ELD_TRPML"/>
    <property type="match status" value="1"/>
</dbReference>
<keyword evidence="8" id="KW-1185">Reference proteome</keyword>
<protein>
    <submittedName>
        <fullName evidence="9">Mucolipin-3-like</fullName>
    </submittedName>
</protein>
<feature type="domain" description="Mucolipin extracytosolic" evidence="7">
    <location>
        <begin position="103"/>
        <end position="287"/>
    </location>
</feature>
<name>A0ABM1E7V9_PRICU</name>
<dbReference type="GeneID" id="106809630"/>
<evidence type="ECO:0000313" key="8">
    <source>
        <dbReference type="Proteomes" id="UP000695022"/>
    </source>
</evidence>
<organism evidence="8 9">
    <name type="scientific">Priapulus caudatus</name>
    <name type="common">Priapulid worm</name>
    <dbReference type="NCBI Taxonomy" id="37621"/>
    <lineage>
        <taxon>Eukaryota</taxon>
        <taxon>Metazoa</taxon>
        <taxon>Ecdysozoa</taxon>
        <taxon>Scalidophora</taxon>
        <taxon>Priapulida</taxon>
        <taxon>Priapulimorpha</taxon>
        <taxon>Priapulimorphida</taxon>
        <taxon>Priapulidae</taxon>
        <taxon>Priapulus</taxon>
    </lineage>
</organism>
<keyword evidence="3 5" id="KW-1133">Transmembrane helix</keyword>
<feature type="transmembrane region" description="Helical" evidence="5">
    <location>
        <begin position="517"/>
        <end position="539"/>
    </location>
</feature>
<feature type="transmembrane region" description="Helical" evidence="5">
    <location>
        <begin position="317"/>
        <end position="339"/>
    </location>
</feature>
<keyword evidence="2 5" id="KW-0812">Transmembrane</keyword>
<evidence type="ECO:0000259" key="7">
    <source>
        <dbReference type="Pfam" id="PF21381"/>
    </source>
</evidence>
<accession>A0ABM1E7V9</accession>
<dbReference type="InterPro" id="IPR049134">
    <property type="entry name" value="MCLN_ECD"/>
</dbReference>
<feature type="domain" description="Ion transport" evidence="6">
    <location>
        <begin position="323"/>
        <end position="548"/>
    </location>
</feature>
<evidence type="ECO:0000256" key="2">
    <source>
        <dbReference type="ARBA" id="ARBA00022692"/>
    </source>
</evidence>
<evidence type="ECO:0000256" key="4">
    <source>
        <dbReference type="ARBA" id="ARBA00023136"/>
    </source>
</evidence>
<keyword evidence="4 5" id="KW-0472">Membrane</keyword>
<evidence type="ECO:0000313" key="9">
    <source>
        <dbReference type="RefSeq" id="XP_014668280.1"/>
    </source>
</evidence>
<feature type="transmembrane region" description="Helical" evidence="5">
    <location>
        <begin position="375"/>
        <end position="397"/>
    </location>
</feature>
<dbReference type="InterPro" id="IPR039031">
    <property type="entry name" value="Mucolipin"/>
</dbReference>
<reference evidence="9" key="1">
    <citation type="submission" date="2025-08" db="UniProtKB">
        <authorList>
            <consortium name="RefSeq"/>
        </authorList>
    </citation>
    <scope>IDENTIFICATION</scope>
</reference>
<dbReference type="InterPro" id="IPR005821">
    <property type="entry name" value="Ion_trans_dom"/>
</dbReference>
<gene>
    <name evidence="9" type="primary">LOC106809630</name>
</gene>
<dbReference type="Proteomes" id="UP000695022">
    <property type="component" value="Unplaced"/>
</dbReference>
<evidence type="ECO:0000256" key="5">
    <source>
        <dbReference type="SAM" id="Phobius"/>
    </source>
</evidence>
<evidence type="ECO:0000256" key="3">
    <source>
        <dbReference type="ARBA" id="ARBA00022989"/>
    </source>
</evidence>
<dbReference type="Pfam" id="PF21381">
    <property type="entry name" value="MCLN_ECD"/>
    <property type="match status" value="1"/>
</dbReference>
<dbReference type="Gene3D" id="1.10.287.70">
    <property type="match status" value="1"/>
</dbReference>
<feature type="transmembrane region" description="Helical" evidence="5">
    <location>
        <begin position="409"/>
        <end position="427"/>
    </location>
</feature>
<dbReference type="PANTHER" id="PTHR12127">
    <property type="entry name" value="MUCOLIPIN"/>
    <property type="match status" value="1"/>
</dbReference>
<feature type="transmembrane region" description="Helical" evidence="5">
    <location>
        <begin position="447"/>
        <end position="469"/>
    </location>
</feature>
<evidence type="ECO:0000256" key="1">
    <source>
        <dbReference type="ARBA" id="ARBA00004141"/>
    </source>
</evidence>
<dbReference type="PANTHER" id="PTHR12127:SF7">
    <property type="entry name" value="SD02261P"/>
    <property type="match status" value="1"/>
</dbReference>
<evidence type="ECO:0000259" key="6">
    <source>
        <dbReference type="Pfam" id="PF00520"/>
    </source>
</evidence>
<sequence>MTSESDDEMDSIVGRAFAGTESNVGSCEGATPTRLFSVNSSCESLHAEECLRRRLKFHFLDPLDKWRARHRCPWKLIVQLLKLVVVTAQLIQFVNARYSYADFVTGNMIAFEHLFLRGWDAARETNAYPPSTGAYALYEVDEFYEHLDHAVTRYHAVEHISIGMYAYANATGAATFCQTSYAGHAARGGRRWPHETACVAVLPWDTINKTFTFSSREFLAAANVSIDFSYLVSATLSLRLTAVHLKTASPYEMPDCFEFDIEILYDNVAHNGQLPVSLTTSQQRRDCTGDDAAADDDDVVTAADDEGDGADLTKTKAALVLLLNIIVVVICIASAVLCLRSIVLALQLRRETAAFFREHFGRELSPSDRAAFVNLWYVMIVVNDVLIVVGTVIRMQIDYKRSDSYDGCSIMLGTGNLLGWVGLLRYLKFFPKYNVLILTLRRALPNVLRFLACGLLMYCGFTLCGWAVLGPHHRKFASVSVTAECLFALINGDDMFATFAAASSTHAGTLVSTFARLYLYVFISLFIYVVLSLVLAIILDSYETIKEYYENGWPKSDLSEFIDRCTDAPSSGVFREHCNSWWMKYCTCRRARSTGSSTERSPLLPPPP</sequence>
<dbReference type="RefSeq" id="XP_014668280.1">
    <property type="nucleotide sequence ID" value="XM_014812794.1"/>
</dbReference>
<comment type="subcellular location">
    <subcellularLocation>
        <location evidence="1">Membrane</location>
        <topology evidence="1">Multi-pass membrane protein</topology>
    </subcellularLocation>
</comment>
<proteinExistence type="predicted"/>